<evidence type="ECO:0000313" key="2">
    <source>
        <dbReference type="EMBL" id="AFG45175.1"/>
    </source>
</evidence>
<dbReference type="Pfam" id="PF14624">
    <property type="entry name" value="Vwaint"/>
    <property type="match status" value="1"/>
</dbReference>
<reference evidence="2" key="1">
    <citation type="submission" date="2008-08" db="EMBL/GenBank/DDBJ databases">
        <title>Nucleotide Diversity and Divergence in the Loblolly Pine Gene Space.</title>
        <authorList>
            <person name="Neale D.B."/>
            <person name="Wegrzyn J.L."/>
            <person name="Lee J.M."/>
            <person name="Eckert A.J."/>
            <person name="Liechty J.D."/>
            <person name="Stevens K.A."/>
            <person name="Langley C.H."/>
        </authorList>
    </citation>
    <scope>NUCLEOTIDE SEQUENCE</scope>
    <source>
        <strain evidence="2">1652</strain>
        <tissue evidence="2">Megagametophyte</tissue>
    </source>
</reference>
<gene>
    <name evidence="2" type="ORF">0_5031_01</name>
</gene>
<name>H9V5Y2_PINTA</name>
<dbReference type="EMBL" id="FJ074567">
    <property type="protein sequence ID" value="AFG45175.1"/>
    <property type="molecule type" value="Genomic_DNA"/>
</dbReference>
<sequence length="109" mass="12297">LTEIQSRMVNRQTYEHSGRAYVLSAQNSHLRQRATTRGESIDSSFSREYRTPSMLNMITRSQSMSMDSSNENNTPPSAWKVADKLAKVAVLRKSSIKVSDLHGFEKAGF</sequence>
<feature type="non-terminal residue" evidence="2">
    <location>
        <position position="1"/>
    </location>
</feature>
<evidence type="ECO:0000259" key="1">
    <source>
        <dbReference type="Pfam" id="PF14624"/>
    </source>
</evidence>
<dbReference type="AlphaFoldDB" id="H9V5Y2"/>
<proteinExistence type="predicted"/>
<protein>
    <recommendedName>
        <fullName evidence="1">VWA-Hint protein Vwaint domain-containing protein</fullName>
    </recommendedName>
</protein>
<accession>H9V5Y2</accession>
<feature type="domain" description="VWA-Hint protein Vwaint" evidence="1">
    <location>
        <begin position="2"/>
        <end position="62"/>
    </location>
</feature>
<organism evidence="2">
    <name type="scientific">Pinus taeda</name>
    <name type="common">Loblolly pine</name>
    <dbReference type="NCBI Taxonomy" id="3352"/>
    <lineage>
        <taxon>Eukaryota</taxon>
        <taxon>Viridiplantae</taxon>
        <taxon>Streptophyta</taxon>
        <taxon>Embryophyta</taxon>
        <taxon>Tracheophyta</taxon>
        <taxon>Spermatophyta</taxon>
        <taxon>Pinopsida</taxon>
        <taxon>Pinidae</taxon>
        <taxon>Conifers I</taxon>
        <taxon>Pinales</taxon>
        <taxon>Pinaceae</taxon>
        <taxon>Pinus</taxon>
        <taxon>Pinus subgen. Pinus</taxon>
    </lineage>
</organism>
<dbReference type="InterPro" id="IPR032838">
    <property type="entry name" value="Vwaint_dom"/>
</dbReference>